<accession>A0A0N1INW1</accession>
<organism evidence="1 2">
    <name type="scientific">Papilio machaon</name>
    <name type="common">Old World swallowtail butterfly</name>
    <dbReference type="NCBI Taxonomy" id="76193"/>
    <lineage>
        <taxon>Eukaryota</taxon>
        <taxon>Metazoa</taxon>
        <taxon>Ecdysozoa</taxon>
        <taxon>Arthropoda</taxon>
        <taxon>Hexapoda</taxon>
        <taxon>Insecta</taxon>
        <taxon>Pterygota</taxon>
        <taxon>Neoptera</taxon>
        <taxon>Endopterygota</taxon>
        <taxon>Lepidoptera</taxon>
        <taxon>Glossata</taxon>
        <taxon>Ditrysia</taxon>
        <taxon>Papilionoidea</taxon>
        <taxon>Papilionidae</taxon>
        <taxon>Papilioninae</taxon>
        <taxon>Papilio</taxon>
    </lineage>
</organism>
<keyword evidence="2" id="KW-1185">Reference proteome</keyword>
<evidence type="ECO:0000313" key="1">
    <source>
        <dbReference type="EMBL" id="KPJ10573.1"/>
    </source>
</evidence>
<dbReference type="EMBL" id="KQ460942">
    <property type="protein sequence ID" value="KPJ10573.1"/>
    <property type="molecule type" value="Genomic_DNA"/>
</dbReference>
<gene>
    <name evidence="1" type="ORF">RR48_00947</name>
</gene>
<name>A0A0N1INW1_PAPMA</name>
<protein>
    <submittedName>
        <fullName evidence="1">Uncharacterized protein</fullName>
    </submittedName>
</protein>
<proteinExistence type="predicted"/>
<dbReference type="Proteomes" id="UP000053240">
    <property type="component" value="Unassembled WGS sequence"/>
</dbReference>
<dbReference type="AlphaFoldDB" id="A0A0N1INW1"/>
<dbReference type="InParanoid" id="A0A0N1INW1"/>
<feature type="non-terminal residue" evidence="1">
    <location>
        <position position="1"/>
    </location>
</feature>
<sequence>VLMGLPRYCSASGMFAEARTDGFDAIMRKRCASLLRRMRDSHNVILNALLDRWDSVMLARWINIHVD</sequence>
<reference evidence="1 2" key="1">
    <citation type="journal article" date="2015" name="Nat. Commun.">
        <title>Outbred genome sequencing and CRISPR/Cas9 gene editing in butterflies.</title>
        <authorList>
            <person name="Li X."/>
            <person name="Fan D."/>
            <person name="Zhang W."/>
            <person name="Liu G."/>
            <person name="Zhang L."/>
            <person name="Zhao L."/>
            <person name="Fang X."/>
            <person name="Chen L."/>
            <person name="Dong Y."/>
            <person name="Chen Y."/>
            <person name="Ding Y."/>
            <person name="Zhao R."/>
            <person name="Feng M."/>
            <person name="Zhu Y."/>
            <person name="Feng Y."/>
            <person name="Jiang X."/>
            <person name="Zhu D."/>
            <person name="Xiang H."/>
            <person name="Feng X."/>
            <person name="Li S."/>
            <person name="Wang J."/>
            <person name="Zhang G."/>
            <person name="Kronforst M.R."/>
            <person name="Wang W."/>
        </authorList>
    </citation>
    <scope>NUCLEOTIDE SEQUENCE [LARGE SCALE GENOMIC DNA]</scope>
    <source>
        <strain evidence="1">Ya'a_city_454_Pm</strain>
        <tissue evidence="1">Whole body</tissue>
    </source>
</reference>
<evidence type="ECO:0000313" key="2">
    <source>
        <dbReference type="Proteomes" id="UP000053240"/>
    </source>
</evidence>